<reference evidence="2" key="1">
    <citation type="submission" date="2020-11" db="EMBL/GenBank/DDBJ databases">
        <authorList>
            <consortium name="DOE Joint Genome Institute"/>
            <person name="Ahrendt S."/>
            <person name="Riley R."/>
            <person name="Andreopoulos W."/>
            <person name="Labutti K."/>
            <person name="Pangilinan J."/>
            <person name="Ruiz-Duenas F.J."/>
            <person name="Barrasa J.M."/>
            <person name="Sanchez-Garcia M."/>
            <person name="Camarero S."/>
            <person name="Miyauchi S."/>
            <person name="Serrano A."/>
            <person name="Linde D."/>
            <person name="Babiker R."/>
            <person name="Drula E."/>
            <person name="Ayuso-Fernandez I."/>
            <person name="Pacheco R."/>
            <person name="Padilla G."/>
            <person name="Ferreira P."/>
            <person name="Barriuso J."/>
            <person name="Kellner H."/>
            <person name="Castanera R."/>
            <person name="Alfaro M."/>
            <person name="Ramirez L."/>
            <person name="Pisabarro A.G."/>
            <person name="Kuo A."/>
            <person name="Tritt A."/>
            <person name="Lipzen A."/>
            <person name="He G."/>
            <person name="Yan M."/>
            <person name="Ng V."/>
            <person name="Cullen D."/>
            <person name="Martin F."/>
            <person name="Rosso M.-N."/>
            <person name="Henrissat B."/>
            <person name="Hibbett D."/>
            <person name="Martinez A.T."/>
            <person name="Grigoriev I.V."/>
        </authorList>
    </citation>
    <scope>NUCLEOTIDE SEQUENCE</scope>
    <source>
        <strain evidence="2">AH 40177</strain>
    </source>
</reference>
<sequence>MHSHHISFARRVSSAHVRFGSTATAKATRLAASWDDIHIPSKIEQQQEAQKTGLSARLNFRRPQAAQTQDNAPAAPPLIPLGSRARVPKANAWPNSSPRVSQDTTPRKASPQIPIENSLEAAAAVSESAVDDANISWEKGLKIIEQSSSSPHARVRKPIAGRAWSPNASSPAPAKARTPSAARTSSPNSDARMRRAPSSATRKPVVGKSWSPDGGTVNTSTSVQRTKTLTPRAQMKLEKEAEEEEESARLALELSQSAENDSQNDPEMEYFWDETVKDGVSLMVPGLGQDARVWYETILRQNREPAAPDHTGPDIEISSHLHDLFGVDHAKQQSLMLSNLGALQRDAPVTVRPAVKKGKVNYQVRKVMQRHGGDYSHLQPQLDVTDLGRMRPSNIALLAMSRRAEASTDQRQTFGAVIASTLKGIDRVAKTV</sequence>
<protein>
    <submittedName>
        <fullName evidence="2">Uncharacterized protein</fullName>
    </submittedName>
</protein>
<name>A0A9P5Q577_9AGAR</name>
<dbReference type="Proteomes" id="UP000772434">
    <property type="component" value="Unassembled WGS sequence"/>
</dbReference>
<proteinExistence type="predicted"/>
<organism evidence="2 3">
    <name type="scientific">Rhodocollybia butyracea</name>
    <dbReference type="NCBI Taxonomy" id="206335"/>
    <lineage>
        <taxon>Eukaryota</taxon>
        <taxon>Fungi</taxon>
        <taxon>Dikarya</taxon>
        <taxon>Basidiomycota</taxon>
        <taxon>Agaricomycotina</taxon>
        <taxon>Agaricomycetes</taxon>
        <taxon>Agaricomycetidae</taxon>
        <taxon>Agaricales</taxon>
        <taxon>Marasmiineae</taxon>
        <taxon>Omphalotaceae</taxon>
        <taxon>Rhodocollybia</taxon>
    </lineage>
</organism>
<feature type="compositionally biased region" description="Low complexity" evidence="1">
    <location>
        <begin position="163"/>
        <end position="176"/>
    </location>
</feature>
<feature type="region of interest" description="Disordered" evidence="1">
    <location>
        <begin position="63"/>
        <end position="82"/>
    </location>
</feature>
<evidence type="ECO:0000313" key="2">
    <source>
        <dbReference type="EMBL" id="KAF9074863.1"/>
    </source>
</evidence>
<feature type="compositionally biased region" description="Polar residues" evidence="1">
    <location>
        <begin position="93"/>
        <end position="104"/>
    </location>
</feature>
<comment type="caution">
    <text evidence="2">The sequence shown here is derived from an EMBL/GenBank/DDBJ whole genome shotgun (WGS) entry which is preliminary data.</text>
</comment>
<dbReference type="EMBL" id="JADNRY010000011">
    <property type="protein sequence ID" value="KAF9074863.1"/>
    <property type="molecule type" value="Genomic_DNA"/>
</dbReference>
<feature type="compositionally biased region" description="Polar residues" evidence="1">
    <location>
        <begin position="216"/>
        <end position="231"/>
    </location>
</feature>
<gene>
    <name evidence="2" type="ORF">BDP27DRAFT_1443821</name>
</gene>
<accession>A0A9P5Q577</accession>
<evidence type="ECO:0000313" key="3">
    <source>
        <dbReference type="Proteomes" id="UP000772434"/>
    </source>
</evidence>
<keyword evidence="3" id="KW-1185">Reference proteome</keyword>
<feature type="region of interest" description="Disordered" evidence="1">
    <location>
        <begin position="161"/>
        <end position="249"/>
    </location>
</feature>
<evidence type="ECO:0000256" key="1">
    <source>
        <dbReference type="SAM" id="MobiDB-lite"/>
    </source>
</evidence>
<dbReference type="OrthoDB" id="2952738at2759"/>
<dbReference type="AlphaFoldDB" id="A0A9P5Q577"/>
<feature type="region of interest" description="Disordered" evidence="1">
    <location>
        <begin position="88"/>
        <end position="111"/>
    </location>
</feature>